<feature type="coiled-coil region" evidence="1">
    <location>
        <begin position="160"/>
        <end position="208"/>
    </location>
</feature>
<evidence type="ECO:0000313" key="2">
    <source>
        <dbReference type="EMBL" id="CAK9254834.1"/>
    </source>
</evidence>
<keyword evidence="3" id="KW-1185">Reference proteome</keyword>
<keyword evidence="1" id="KW-0175">Coiled coil</keyword>
<gene>
    <name evidence="2" type="ORF">CSSPJE1EN1_LOCUS312</name>
</gene>
<dbReference type="EMBL" id="OZ020096">
    <property type="protein sequence ID" value="CAK9254834.1"/>
    <property type="molecule type" value="Genomic_DNA"/>
</dbReference>
<protein>
    <submittedName>
        <fullName evidence="2">Uncharacterized protein</fullName>
    </submittedName>
</protein>
<sequence>MTEAKKTNEHKNLIDPNKKRPLPNVLNQLRVMLVGVFATFTYDQLCTEFIASGGDGIRRWLEDIKRRTQSWMESHHPDDLPLDEYNTWLEETSKNSLSEMPMWVDTLHAQLGKDMEEGEIDEHAALGDVAKKWTLETGRIVDRASKRKHWGSSDSAQQALEDKEEECHMVVQALKKAQQLITSQEVLLGNQGEEINELKEQLQNAIAKSFVEQGENT</sequence>
<organism evidence="2 3">
    <name type="scientific">Sphagnum jensenii</name>
    <dbReference type="NCBI Taxonomy" id="128206"/>
    <lineage>
        <taxon>Eukaryota</taxon>
        <taxon>Viridiplantae</taxon>
        <taxon>Streptophyta</taxon>
        <taxon>Embryophyta</taxon>
        <taxon>Bryophyta</taxon>
        <taxon>Sphagnophytina</taxon>
        <taxon>Sphagnopsida</taxon>
        <taxon>Sphagnales</taxon>
        <taxon>Sphagnaceae</taxon>
        <taxon>Sphagnum</taxon>
    </lineage>
</organism>
<name>A0ABP0VKE8_9BRYO</name>
<proteinExistence type="predicted"/>
<dbReference type="Proteomes" id="UP001497444">
    <property type="component" value="Chromosome 1"/>
</dbReference>
<evidence type="ECO:0000256" key="1">
    <source>
        <dbReference type="SAM" id="Coils"/>
    </source>
</evidence>
<accession>A0ABP0VKE8</accession>
<evidence type="ECO:0000313" key="3">
    <source>
        <dbReference type="Proteomes" id="UP001497444"/>
    </source>
</evidence>
<reference evidence="2 3" key="1">
    <citation type="submission" date="2024-02" db="EMBL/GenBank/DDBJ databases">
        <authorList>
            <consortium name="ELIXIR-Norway"/>
            <consortium name="Elixir Norway"/>
        </authorList>
    </citation>
    <scope>NUCLEOTIDE SEQUENCE [LARGE SCALE GENOMIC DNA]</scope>
</reference>